<feature type="coiled-coil region" evidence="1">
    <location>
        <begin position="111"/>
        <end position="138"/>
    </location>
</feature>
<dbReference type="EMBL" id="GDID01006457">
    <property type="protein sequence ID" value="JAP90149.1"/>
    <property type="molecule type" value="Transcribed_RNA"/>
</dbReference>
<protein>
    <submittedName>
        <fullName evidence="2">Uncharacterized protein</fullName>
    </submittedName>
</protein>
<reference evidence="2" key="1">
    <citation type="submission" date="2015-07" db="EMBL/GenBank/DDBJ databases">
        <title>Adaptation to a free-living lifestyle via gene acquisitions in the diplomonad Trepomonas sp. PC1.</title>
        <authorList>
            <person name="Xu F."/>
            <person name="Jerlstrom-Hultqvist J."/>
            <person name="Kolisko M."/>
            <person name="Simpson A.G.B."/>
            <person name="Roger A.J."/>
            <person name="Svard S.G."/>
            <person name="Andersson J.O."/>
        </authorList>
    </citation>
    <scope>NUCLEOTIDE SEQUENCE</scope>
    <source>
        <strain evidence="2">PC1</strain>
    </source>
</reference>
<proteinExistence type="predicted"/>
<feature type="coiled-coil region" evidence="1">
    <location>
        <begin position="21"/>
        <end position="48"/>
    </location>
</feature>
<evidence type="ECO:0000313" key="2">
    <source>
        <dbReference type="EMBL" id="JAP90149.1"/>
    </source>
</evidence>
<evidence type="ECO:0000256" key="1">
    <source>
        <dbReference type="SAM" id="Coils"/>
    </source>
</evidence>
<sequence>QLKQQVDFYQQQNGKKDNFELTQIRHENSMLKQQLNTAKEEVQIFKSQSNLQQKELSKTQSMLQSVNQSGWNEKRGNAEFELQKQKELTELTRVYKAEVHRLNLEIADLRGRCDSQEVAQLKQQINSLQKEADSQINVKKDYLQLNQLYQEQLQKNFLDKAEFDAQMETLKETNLQKQSELEIRIYDLQQKLETAQRESQSSIQGQTQLQKEIQTLTEQNTSLSGQKFEFEQKLKQVNSELEKQNLNSEQLSEQLNSVQSDFQAIQKQLADKQDLLQQISHQNIQIQNQNQLSEDENASLKTLNRNLQTENAFTQNQMQEIRDKSEILLQKYQNQTKEIKILSEKVQELTKKDLESGDLICKHQKQITAQTAQIQLLQNQTQELEQKVSEIRFLEQKIDDYRQKYEIQLQFAQKSQNDLQQASMQIAELEQRLQHEKLNNKELQQQNNALERIKNDQFEQIQQIQKIREQDQQTQQQKIINQQELIQENSIQLMKFTKFINQLQVSLNFNDQLTIDNLYLLVDNINNLLSKHTQTSTNLNNQIQQNQQLISQFNQTMMQLQEVQSQKTLQSDTIVQLREENKNLRDEVKTQRESINQQIEQKQMLKLFTQECKEKIMLYEKSNDEFASKLKKRELEVNQLISKQSKKITLFCQTILLLMRERKYDKVLEEIIRFN</sequence>
<accession>A0A146K3Q1</accession>
<feature type="non-terminal residue" evidence="2">
    <location>
        <position position="675"/>
    </location>
</feature>
<feature type="coiled-coil region" evidence="1">
    <location>
        <begin position="178"/>
        <end position="460"/>
    </location>
</feature>
<feature type="non-terminal residue" evidence="2">
    <location>
        <position position="1"/>
    </location>
</feature>
<organism evidence="2">
    <name type="scientific">Trepomonas sp. PC1</name>
    <dbReference type="NCBI Taxonomy" id="1076344"/>
    <lineage>
        <taxon>Eukaryota</taxon>
        <taxon>Metamonada</taxon>
        <taxon>Diplomonadida</taxon>
        <taxon>Hexamitidae</taxon>
        <taxon>Hexamitinae</taxon>
        <taxon>Trepomonas</taxon>
    </lineage>
</organism>
<dbReference type="AlphaFoldDB" id="A0A146K3Q1"/>
<name>A0A146K3Q1_9EUKA</name>
<feature type="coiled-coil region" evidence="1">
    <location>
        <begin position="560"/>
        <end position="605"/>
    </location>
</feature>
<keyword evidence="1" id="KW-0175">Coiled coil</keyword>
<gene>
    <name evidence="2" type="ORF">TPC1_30356</name>
</gene>